<feature type="compositionally biased region" description="Low complexity" evidence="7">
    <location>
        <begin position="204"/>
        <end position="220"/>
    </location>
</feature>
<organism evidence="9 10">
    <name type="scientific">Ceraceosorus guamensis</name>
    <dbReference type="NCBI Taxonomy" id="1522189"/>
    <lineage>
        <taxon>Eukaryota</taxon>
        <taxon>Fungi</taxon>
        <taxon>Dikarya</taxon>
        <taxon>Basidiomycota</taxon>
        <taxon>Ustilaginomycotina</taxon>
        <taxon>Exobasidiomycetes</taxon>
        <taxon>Ceraceosorales</taxon>
        <taxon>Ceraceosoraceae</taxon>
        <taxon>Ceraceosorus</taxon>
    </lineage>
</organism>
<feature type="compositionally biased region" description="Polar residues" evidence="7">
    <location>
        <begin position="168"/>
        <end position="177"/>
    </location>
</feature>
<keyword evidence="5" id="KW-0206">Cytoskeleton</keyword>
<feature type="compositionally biased region" description="Low complexity" evidence="7">
    <location>
        <begin position="233"/>
        <end position="246"/>
    </location>
</feature>
<sequence length="1707" mass="188535">MEMETPSRIERRLAARQARDESSGALDFSDTSPGIGRRASFTSASASSLSLDDGAEEEARDDVSDYRHHTPDAAIPVPSRMRAQATKGPSLQAAVAASQADGADVGPANDDSASASLTASQGSAREQARESAYDSPSTSRQAPRGSVSISRSASDLNSLPRTPVREPQATQISSTPYAPSIAGRTMTSMAGSTRGNGLGLLPRSAAAASSAGASTAYGSARDISAALQPSEVPARSSARPMSSRSAQMERVTSASDLEDESGAEGAVMNSEESGATRTMHTSDIAVTPFDPNTARMPGREDEVIERRGSATPSDSFDEEDVATPRSSARSQNSQSASASHHSKRPGSATPGTDSMNSARRGRIAEAVAAADPDLSVSVTRSITFGASQNGDAQDQQDVSAQVTRVKDRGEEPRTPFKPMTPIARFQARHRQEREQTVDSAEDVERALGNLDAEDSLSTSKGNQPSSQQQSEGETSRRSGENETRTSFSSPAAGKLDRQQQTARARTSAPPTQVDEADAVKTPRVGGSAADQKRMENYLLSTIARSARPQTLRKVTPRAPLGAQNGKNNAKGSASTSFGERRRTAQSPLSTLASHLQANAGEAESMVSEVSSTNDLTVPAHRAGPYRSNTSFPGVGVATGAISAGAGAVDSNRLNSYLNKINGQFEDENLGLRGEIGVLKEELNDAQARIAEYERAETSPRNTQSDGKDVNDHSQQGSRAAQEQIELLQQGQRELNEELDRLEEEKAHLEEQLAAYQDAAASAKDHEREELTPEQASALRAQLNLLEADLADRHQEINDLELEMDNIKRDSVDRMKRAMEEADGLQRESEQRALEERRELEVREAEARQEAQELAEDKQELQAQLEQCQKERDALKRAAAKRAQDLHDAAQNDDLAQELEQAYIDLDEARERIAATDQVEKDAEQLRDENRALRSQLEDAVAREEELEGHIGALEDQAMTQETALHDAHTEVQELQAELDAADDRVLEEADRVEQKMKSRLSDLEIELEEKRGEVNSLTTRLRRAQETPARPSTGTVMTPGRELQLETKFNERLQIADQHHKAELALKDEEIAHLKEVERAMKERVEGLKKQSAIIESLADQSRAHFDPDKTPVPRQVQSLRTARTPASPFSFVGSSFGNSTLGNKVDRDEAQRLQLLIDEGNTSMDHKLAYMSEQGFSNIESRRQLNDARREIAELKAELRAVGVPEPTRTLRDPSISMASSDGTTRRLDSKALSEQIHELKVTLAQETQQVQKLRSERDGFEKDNRALRDIASALNAKKSQEEDELKRIAAHTYAQTQKRLDRAFQTVQQYDHDLREERQRLCGLEADSRASNMNSAHLEVQLRQAEAALLAQELKLREKQDAHERMHSDLLERSTMSASAPLQLQRFQADVQRTAEEVAHMKNQRAAMKEERHQLHMRYQEAAQRHENVYAELEEARAAVNTHEIQLSEQIRTIESLHAQLRATNGKLAVTEDANARLEQRRDAVFAQLRALEAELRRVKSKSDEYGADLERARRNQELDRARAVEIAQKSIFSNSKAHDRISELERDLAIASKRFSQNRAQTDIASRAEHAAECKGLMLQIRYLKAKLMREGDLRADLAHQKGYLEQLVGGLKLNQEATRRFIADISRSRGIRPPAPAHPTPKQRFKKCAQAIVAVVRMRQMAARWKQTCEVKVLLKRAHLGARQRRADRLERKPDGAGNHLAH</sequence>
<feature type="region of interest" description="Disordered" evidence="7">
    <location>
        <begin position="548"/>
        <end position="586"/>
    </location>
</feature>
<dbReference type="GO" id="GO:0005737">
    <property type="term" value="C:cytoplasm"/>
    <property type="evidence" value="ECO:0007669"/>
    <property type="project" value="UniProtKB-ARBA"/>
</dbReference>
<proteinExistence type="predicted"/>
<feature type="compositionally biased region" description="Polar residues" evidence="7">
    <location>
        <begin position="455"/>
        <end position="472"/>
    </location>
</feature>
<feature type="compositionally biased region" description="Basic and acidic residues" evidence="7">
    <location>
        <begin position="473"/>
        <end position="483"/>
    </location>
</feature>
<evidence type="ECO:0000259" key="8">
    <source>
        <dbReference type="Pfam" id="PF10495"/>
    </source>
</evidence>
<feature type="region of interest" description="Disordered" evidence="7">
    <location>
        <begin position="1016"/>
        <end position="1037"/>
    </location>
</feature>
<dbReference type="RefSeq" id="XP_025369733.1">
    <property type="nucleotide sequence ID" value="XM_025513911.1"/>
</dbReference>
<dbReference type="PANTHER" id="PTHR47357:SF1">
    <property type="entry name" value="SPINDLE POLE BODY COMPONENT 110"/>
    <property type="match status" value="1"/>
</dbReference>
<dbReference type="Proteomes" id="UP000245783">
    <property type="component" value="Unassembled WGS sequence"/>
</dbReference>
<evidence type="ECO:0000256" key="3">
    <source>
        <dbReference type="ARBA" id="ARBA00022553"/>
    </source>
</evidence>
<evidence type="ECO:0000256" key="5">
    <source>
        <dbReference type="ARBA" id="ARBA00023212"/>
    </source>
</evidence>
<keyword evidence="3" id="KW-0597">Phosphoprotein</keyword>
<name>A0A316W1E3_9BASI</name>
<accession>A0A316W1E3</accession>
<evidence type="ECO:0000313" key="9">
    <source>
        <dbReference type="EMBL" id="PWN42573.1"/>
    </source>
</evidence>
<feature type="region of interest" description="Disordered" evidence="7">
    <location>
        <begin position="817"/>
        <end position="837"/>
    </location>
</feature>
<dbReference type="GO" id="GO:0005200">
    <property type="term" value="F:structural constituent of cytoskeleton"/>
    <property type="evidence" value="ECO:0007669"/>
    <property type="project" value="TreeGrafter"/>
</dbReference>
<feature type="compositionally biased region" description="Basic and acidic residues" evidence="7">
    <location>
        <begin position="297"/>
        <end position="308"/>
    </location>
</feature>
<dbReference type="InParanoid" id="A0A316W1E3"/>
<evidence type="ECO:0000313" key="10">
    <source>
        <dbReference type="Proteomes" id="UP000245783"/>
    </source>
</evidence>
<dbReference type="STRING" id="1522189.A0A316W1E3"/>
<dbReference type="InterPro" id="IPR019528">
    <property type="entry name" value="PACT_domain"/>
</dbReference>
<feature type="compositionally biased region" description="Polar residues" evidence="7">
    <location>
        <begin position="376"/>
        <end position="390"/>
    </location>
</feature>
<feature type="compositionally biased region" description="Polar residues" evidence="7">
    <location>
        <begin position="185"/>
        <end position="195"/>
    </location>
</feature>
<feature type="compositionally biased region" description="Polar residues" evidence="7">
    <location>
        <begin position="134"/>
        <end position="160"/>
    </location>
</feature>
<evidence type="ECO:0000256" key="4">
    <source>
        <dbReference type="ARBA" id="ARBA00023054"/>
    </source>
</evidence>
<evidence type="ECO:0000256" key="7">
    <source>
        <dbReference type="SAM" id="MobiDB-lite"/>
    </source>
</evidence>
<feature type="coiled-coil region" evidence="6">
    <location>
        <begin position="1344"/>
        <end position="1557"/>
    </location>
</feature>
<feature type="compositionally biased region" description="Basic and acidic residues" evidence="7">
    <location>
        <begin position="404"/>
        <end position="414"/>
    </location>
</feature>
<dbReference type="GeneID" id="37035781"/>
<feature type="compositionally biased region" description="Low complexity" evidence="7">
    <location>
        <begin position="391"/>
        <end position="402"/>
    </location>
</feature>
<evidence type="ECO:0000256" key="6">
    <source>
        <dbReference type="SAM" id="Coils"/>
    </source>
</evidence>
<feature type="compositionally biased region" description="Low complexity" evidence="7">
    <location>
        <begin position="325"/>
        <end position="339"/>
    </location>
</feature>
<feature type="compositionally biased region" description="Basic and acidic residues" evidence="7">
    <location>
        <begin position="1689"/>
        <end position="1699"/>
    </location>
</feature>
<feature type="compositionally biased region" description="Low complexity" evidence="7">
    <location>
        <begin position="90"/>
        <end position="106"/>
    </location>
</feature>
<protein>
    <recommendedName>
        <fullName evidence="8">Pericentrin/AKAP-450 centrosomal targeting domain-containing protein</fullName>
    </recommendedName>
</protein>
<gene>
    <name evidence="9" type="ORF">IE81DRAFT_323335</name>
</gene>
<dbReference type="PANTHER" id="PTHR47357">
    <property type="entry name" value="COP1-INTERACTIVE PROTEIN 1"/>
    <property type="match status" value="1"/>
</dbReference>
<feature type="compositionally biased region" description="Polar residues" evidence="7">
    <location>
        <begin position="111"/>
        <end position="124"/>
    </location>
</feature>
<evidence type="ECO:0000256" key="1">
    <source>
        <dbReference type="ARBA" id="ARBA00004267"/>
    </source>
</evidence>
<feature type="compositionally biased region" description="Polar residues" evidence="7">
    <location>
        <begin position="270"/>
        <end position="281"/>
    </location>
</feature>
<feature type="compositionally biased region" description="Low complexity" evidence="7">
    <location>
        <begin position="43"/>
        <end position="52"/>
    </location>
</feature>
<feature type="region of interest" description="Disordered" evidence="7">
    <location>
        <begin position="1"/>
        <end position="532"/>
    </location>
</feature>
<feature type="coiled-coil region" evidence="6">
    <location>
        <begin position="1231"/>
        <end position="1286"/>
    </location>
</feature>
<feature type="compositionally biased region" description="Basic and acidic residues" evidence="7">
    <location>
        <begin position="61"/>
        <end position="71"/>
    </location>
</feature>
<comment type="subcellular location">
    <subcellularLocation>
        <location evidence="1">Cytoplasm</location>
        <location evidence="1">Cytoskeleton</location>
        <location evidence="1">Microtubule organizing center</location>
    </subcellularLocation>
</comment>
<feature type="compositionally biased region" description="Polar residues" evidence="7">
    <location>
        <begin position="498"/>
        <end position="510"/>
    </location>
</feature>
<dbReference type="Pfam" id="PF10495">
    <property type="entry name" value="PACT_coil_coil"/>
    <property type="match status" value="1"/>
</dbReference>
<evidence type="ECO:0000256" key="2">
    <source>
        <dbReference type="ARBA" id="ARBA00022490"/>
    </source>
</evidence>
<dbReference type="EMBL" id="KZ819378">
    <property type="protein sequence ID" value="PWN42573.1"/>
    <property type="molecule type" value="Genomic_DNA"/>
</dbReference>
<keyword evidence="4 6" id="KW-0175">Coiled coil</keyword>
<feature type="compositionally biased region" description="Basic and acidic residues" evidence="7">
    <location>
        <begin position="1"/>
        <end position="22"/>
    </location>
</feature>
<keyword evidence="2" id="KW-0963">Cytoplasm</keyword>
<reference evidence="9 10" key="1">
    <citation type="journal article" date="2018" name="Mol. Biol. Evol.">
        <title>Broad Genomic Sampling Reveals a Smut Pathogenic Ancestry of the Fungal Clade Ustilaginomycotina.</title>
        <authorList>
            <person name="Kijpornyongpan T."/>
            <person name="Mondo S.J."/>
            <person name="Barry K."/>
            <person name="Sandor L."/>
            <person name="Lee J."/>
            <person name="Lipzen A."/>
            <person name="Pangilinan J."/>
            <person name="LaButti K."/>
            <person name="Hainaut M."/>
            <person name="Henrissat B."/>
            <person name="Grigoriev I.V."/>
            <person name="Spatafora J.W."/>
            <person name="Aime M.C."/>
        </authorList>
    </citation>
    <scope>NUCLEOTIDE SEQUENCE [LARGE SCALE GENOMIC DNA]</scope>
    <source>
        <strain evidence="9 10">MCA 4658</strain>
    </source>
</reference>
<feature type="region of interest" description="Disordered" evidence="7">
    <location>
        <begin position="1687"/>
        <end position="1707"/>
    </location>
</feature>
<dbReference type="OrthoDB" id="2020852at2759"/>
<feature type="compositionally biased region" description="Polar residues" evidence="7">
    <location>
        <begin position="564"/>
        <end position="577"/>
    </location>
</feature>
<feature type="domain" description="Pericentrin/AKAP-450 centrosomal targeting" evidence="8">
    <location>
        <begin position="1590"/>
        <end position="1669"/>
    </location>
</feature>
<keyword evidence="10" id="KW-1185">Reference proteome</keyword>
<dbReference type="GO" id="GO:0005815">
    <property type="term" value="C:microtubule organizing center"/>
    <property type="evidence" value="ECO:0007669"/>
    <property type="project" value="UniProtKB-SubCell"/>
</dbReference>
<feature type="region of interest" description="Disordered" evidence="7">
    <location>
        <begin position="692"/>
        <end position="720"/>
    </location>
</feature>